<dbReference type="OrthoDB" id="1918363at2759"/>
<dbReference type="PROSITE" id="PS50126">
    <property type="entry name" value="S1"/>
    <property type="match status" value="2"/>
</dbReference>
<organism evidence="3 4">
    <name type="scientific">Gonium pectorale</name>
    <name type="common">Green alga</name>
    <dbReference type="NCBI Taxonomy" id="33097"/>
    <lineage>
        <taxon>Eukaryota</taxon>
        <taxon>Viridiplantae</taxon>
        <taxon>Chlorophyta</taxon>
        <taxon>core chlorophytes</taxon>
        <taxon>Chlorophyceae</taxon>
        <taxon>CS clade</taxon>
        <taxon>Chlamydomonadales</taxon>
        <taxon>Volvocaceae</taxon>
        <taxon>Gonium</taxon>
    </lineage>
</organism>
<dbReference type="SUPFAM" id="SSF50249">
    <property type="entry name" value="Nucleic acid-binding proteins"/>
    <property type="match status" value="2"/>
</dbReference>
<keyword evidence="4" id="KW-1185">Reference proteome</keyword>
<dbReference type="PANTHER" id="PTHR15838">
    <property type="entry name" value="NUCLEOLAR PROTEIN OF 40 KDA"/>
    <property type="match status" value="1"/>
</dbReference>
<evidence type="ECO:0000313" key="4">
    <source>
        <dbReference type="Proteomes" id="UP000075714"/>
    </source>
</evidence>
<feature type="domain" description="S1 motif" evidence="2">
    <location>
        <begin position="58"/>
        <end position="144"/>
    </location>
</feature>
<proteinExistence type="predicted"/>
<dbReference type="PANTHER" id="PTHR15838:SF1">
    <property type="entry name" value="ZINC FINGER CCHC DOMAIN-CONTAINING PROTEIN 17"/>
    <property type="match status" value="1"/>
</dbReference>
<feature type="region of interest" description="Disordered" evidence="1">
    <location>
        <begin position="1"/>
        <end position="58"/>
    </location>
</feature>
<name>A0A150GJ97_GONPE</name>
<feature type="compositionally biased region" description="Pro residues" evidence="1">
    <location>
        <begin position="399"/>
        <end position="412"/>
    </location>
</feature>
<dbReference type="GO" id="GO:0043489">
    <property type="term" value="P:RNA stabilization"/>
    <property type="evidence" value="ECO:0007669"/>
    <property type="project" value="TreeGrafter"/>
</dbReference>
<evidence type="ECO:0000313" key="3">
    <source>
        <dbReference type="EMBL" id="KXZ49883.1"/>
    </source>
</evidence>
<dbReference type="Gene3D" id="2.40.50.140">
    <property type="entry name" value="Nucleic acid-binding proteins"/>
    <property type="match status" value="2"/>
</dbReference>
<protein>
    <recommendedName>
        <fullName evidence="2">S1 motif domain-containing protein</fullName>
    </recommendedName>
</protein>
<evidence type="ECO:0000259" key="2">
    <source>
        <dbReference type="PROSITE" id="PS50126"/>
    </source>
</evidence>
<dbReference type="SMART" id="SM00316">
    <property type="entry name" value="S1"/>
    <property type="match status" value="2"/>
</dbReference>
<dbReference type="GO" id="GO:0003723">
    <property type="term" value="F:RNA binding"/>
    <property type="evidence" value="ECO:0007669"/>
    <property type="project" value="TreeGrafter"/>
</dbReference>
<feature type="compositionally biased region" description="Basic and acidic residues" evidence="1">
    <location>
        <begin position="8"/>
        <end position="44"/>
    </location>
</feature>
<feature type="domain" description="S1 motif" evidence="2">
    <location>
        <begin position="184"/>
        <end position="269"/>
    </location>
</feature>
<feature type="region of interest" description="Disordered" evidence="1">
    <location>
        <begin position="151"/>
        <end position="182"/>
    </location>
</feature>
<comment type="caution">
    <text evidence="3">The sequence shown here is derived from an EMBL/GenBank/DDBJ whole genome shotgun (WGS) entry which is preliminary data.</text>
</comment>
<dbReference type="STRING" id="33097.A0A150GJ97"/>
<feature type="compositionally biased region" description="Basic residues" evidence="1">
    <location>
        <begin position="477"/>
        <end position="509"/>
    </location>
</feature>
<dbReference type="InterPro" id="IPR012340">
    <property type="entry name" value="NA-bd_OB-fold"/>
</dbReference>
<reference evidence="4" key="1">
    <citation type="journal article" date="2016" name="Nat. Commun.">
        <title>The Gonium pectorale genome demonstrates co-option of cell cycle regulation during the evolution of multicellularity.</title>
        <authorList>
            <person name="Hanschen E.R."/>
            <person name="Marriage T.N."/>
            <person name="Ferris P.J."/>
            <person name="Hamaji T."/>
            <person name="Toyoda A."/>
            <person name="Fujiyama A."/>
            <person name="Neme R."/>
            <person name="Noguchi H."/>
            <person name="Minakuchi Y."/>
            <person name="Suzuki M."/>
            <person name="Kawai-Toyooka H."/>
            <person name="Smith D.R."/>
            <person name="Sparks H."/>
            <person name="Anderson J."/>
            <person name="Bakaric R."/>
            <person name="Luria V."/>
            <person name="Karger A."/>
            <person name="Kirschner M.W."/>
            <person name="Durand P.M."/>
            <person name="Michod R.E."/>
            <person name="Nozaki H."/>
            <person name="Olson B.J."/>
        </authorList>
    </citation>
    <scope>NUCLEOTIDE SEQUENCE [LARGE SCALE GENOMIC DNA]</scope>
    <source>
        <strain evidence="4">NIES-2863</strain>
    </source>
</reference>
<gene>
    <name evidence="3" type="ORF">GPECTOR_19g334</name>
</gene>
<dbReference type="InterPro" id="IPR003029">
    <property type="entry name" value="S1_domain"/>
</dbReference>
<dbReference type="EMBL" id="LSYV01000020">
    <property type="protein sequence ID" value="KXZ49883.1"/>
    <property type="molecule type" value="Genomic_DNA"/>
</dbReference>
<dbReference type="Proteomes" id="UP000075714">
    <property type="component" value="Unassembled WGS sequence"/>
</dbReference>
<evidence type="ECO:0000256" key="1">
    <source>
        <dbReference type="SAM" id="MobiDB-lite"/>
    </source>
</evidence>
<sequence>MGKSRSRSRSDGRWGDPDPDGRGHRADRRDGGRSHRSQSRERRGLPPPPLSLAPPPVGSIHRGTVHTVRPFGIFVALPGYKRHVMVHNTQVSDELRFTREDDDEAKVKALEFYFPRGEQVWVKVMEVTPDDRNPAEMRVNGSMRAVDQATGTDLDPNGLMAAAEQHGGGRGRGGPETDEPPEAGTVHRAVVKRIEAYGVFVALEGYRRHGLVHTSQVSNYLSFSKEDSDEQKKAELAGVVTVGEQIWVKVVEVTADEARGGYKIGCSIKLVSQADGEDLDPAMTRYKPRDAAGRGAGGGVVGSTVGEVGRGGKIDWGHLAGDTKLYVNEKAAAQYKLLEEEPPPRAPQPGPPGQGRGGPGIPGLGAGISGLPPPSAPAGRGRGMVLPAWMTQGGGAGAPPAPGSLPGPPPGPSQHQPAPTQLPASSKFELKGVRDVDPASMLLDLVGAGAGGAAGGQRISSIEEALAILEAHGGGRSSKKKDKKKSKKDKGKDKKKGKKSRGRDRRRSRSSSGSSSDSDSDGGRRR</sequence>
<dbReference type="AlphaFoldDB" id="A0A150GJ97"/>
<feature type="compositionally biased region" description="Gly residues" evidence="1">
    <location>
        <begin position="353"/>
        <end position="368"/>
    </location>
</feature>
<dbReference type="Pfam" id="PF00575">
    <property type="entry name" value="S1"/>
    <property type="match status" value="2"/>
</dbReference>
<feature type="compositionally biased region" description="Pro residues" evidence="1">
    <location>
        <begin position="45"/>
        <end position="57"/>
    </location>
</feature>
<feature type="region of interest" description="Disordered" evidence="1">
    <location>
        <begin position="470"/>
        <end position="526"/>
    </location>
</feature>
<accession>A0A150GJ97</accession>
<feature type="region of interest" description="Disordered" evidence="1">
    <location>
        <begin position="339"/>
        <end position="424"/>
    </location>
</feature>